<protein>
    <submittedName>
        <fullName evidence="1">Peptidase U34, dipeptidase</fullName>
    </submittedName>
</protein>
<dbReference type="AlphaFoldDB" id="A0A117L152"/>
<gene>
    <name evidence="1" type="ORF">XD54_1385</name>
</gene>
<evidence type="ECO:0000313" key="2">
    <source>
        <dbReference type="Proteomes" id="UP000053911"/>
    </source>
</evidence>
<dbReference type="PATRIC" id="fig|172049.5.peg.313"/>
<evidence type="ECO:0000313" key="1">
    <source>
        <dbReference type="EMBL" id="KUK17336.1"/>
    </source>
</evidence>
<accession>A0A117L152</accession>
<sequence length="85" mass="10550">MERFHRVFQTNYREYIREFSKQRDDLQREIIERARGLQEKKELAKWAFEVEKEFVEKWENLIVPGRLPFLYGMKWKKVNESARLG</sequence>
<dbReference type="RefSeq" id="WP_283217715.1">
    <property type="nucleotide sequence ID" value="NZ_LGFD01000027.1"/>
</dbReference>
<comment type="caution">
    <text evidence="1">The sequence shown here is derived from an EMBL/GenBank/DDBJ whole genome shotgun (WGS) entry which is preliminary data.</text>
</comment>
<dbReference type="EMBL" id="LGFD01000027">
    <property type="protein sequence ID" value="KUK17336.1"/>
    <property type="molecule type" value="Genomic_DNA"/>
</dbReference>
<dbReference type="Proteomes" id="UP000053911">
    <property type="component" value="Unassembled WGS sequence"/>
</dbReference>
<proteinExistence type="predicted"/>
<reference evidence="2" key="1">
    <citation type="journal article" date="2015" name="MBio">
        <title>Genome-Resolved Metagenomic Analysis Reveals Roles for Candidate Phyla and Other Microbial Community Members in Biogeochemical Transformations in Oil Reservoirs.</title>
        <authorList>
            <person name="Hu P."/>
            <person name="Tom L."/>
            <person name="Singh A."/>
            <person name="Thomas B.C."/>
            <person name="Baker B.J."/>
            <person name="Piceno Y.M."/>
            <person name="Andersen G.L."/>
            <person name="Banfield J.F."/>
        </authorList>
    </citation>
    <scope>NUCLEOTIDE SEQUENCE [LARGE SCALE GENOMIC DNA]</scope>
</reference>
<organism evidence="1 2">
    <name type="scientific">Thermococcus sibiricus</name>
    <dbReference type="NCBI Taxonomy" id="172049"/>
    <lineage>
        <taxon>Archaea</taxon>
        <taxon>Methanobacteriati</taxon>
        <taxon>Methanobacteriota</taxon>
        <taxon>Thermococci</taxon>
        <taxon>Thermococcales</taxon>
        <taxon>Thermococcaceae</taxon>
        <taxon>Thermococcus</taxon>
    </lineage>
</organism>
<name>A0A117L152_9EURY</name>